<gene>
    <name evidence="2" type="ORF">J2T60_001390</name>
</gene>
<feature type="domain" description="Nucleotide modification associated" evidence="1">
    <location>
        <begin position="1"/>
        <end position="185"/>
    </location>
</feature>
<dbReference type="RefSeq" id="WP_253447342.1">
    <property type="nucleotide sequence ID" value="NZ_JALJYF010000001.1"/>
</dbReference>
<evidence type="ECO:0000259" key="1">
    <source>
        <dbReference type="Pfam" id="PF18753"/>
    </source>
</evidence>
<comment type="caution">
    <text evidence="2">The sequence shown here is derived from an EMBL/GenBank/DDBJ whole genome shotgun (WGS) entry which is preliminary data.</text>
</comment>
<accession>A0ABT1G808</accession>
<protein>
    <recommendedName>
        <fullName evidence="1">Nucleotide modification associated domain-containing protein</fullName>
    </recommendedName>
</protein>
<name>A0ABT1G808_9GAMM</name>
<evidence type="ECO:0000313" key="2">
    <source>
        <dbReference type="EMBL" id="MCP1727425.1"/>
    </source>
</evidence>
<reference evidence="2 3" key="1">
    <citation type="submission" date="2022-03" db="EMBL/GenBank/DDBJ databases">
        <title>Genomic Encyclopedia of Type Strains, Phase III (KMG-III): the genomes of soil and plant-associated and newly described type strains.</title>
        <authorList>
            <person name="Whitman W."/>
        </authorList>
    </citation>
    <scope>NUCLEOTIDE SEQUENCE [LARGE SCALE GENOMIC DNA]</scope>
    <source>
        <strain evidence="2 3">BSker1</strain>
    </source>
</reference>
<dbReference type="Pfam" id="PF18753">
    <property type="entry name" value="Nmad2"/>
    <property type="match status" value="1"/>
</dbReference>
<organism evidence="2 3">
    <name type="scientific">Natronospira proteinivora</name>
    <dbReference type="NCBI Taxonomy" id="1807133"/>
    <lineage>
        <taxon>Bacteria</taxon>
        <taxon>Pseudomonadati</taxon>
        <taxon>Pseudomonadota</taxon>
        <taxon>Gammaproteobacteria</taxon>
        <taxon>Natronospirales</taxon>
        <taxon>Natronospiraceae</taxon>
        <taxon>Natronospira</taxon>
    </lineage>
</organism>
<proteinExistence type="predicted"/>
<dbReference type="Proteomes" id="UP001523550">
    <property type="component" value="Unassembled WGS sequence"/>
</dbReference>
<sequence>MSRLYTYIVNVDSGLAPNPFDGWCTLAVCTPNHQGSAVRKGDWIAGFSPKSEGYQFIYAMKVDERIHMNEYFYDPIFQYKKPLMTGGWKERCGDNLYWQDEKGSWFQIPNPFHQGMLDKDTRVPYVFAGKEFWYLGKARSDVPEEFLAMIGGRGARVNHQAGLPERFMEWVCRNFRQGITAGPLDSEGESCKPCGSVLPASCLTSSCNNA</sequence>
<dbReference type="InterPro" id="IPR041180">
    <property type="entry name" value="Nmad2"/>
</dbReference>
<keyword evidence="3" id="KW-1185">Reference proteome</keyword>
<dbReference type="EMBL" id="JALJYF010000001">
    <property type="protein sequence ID" value="MCP1727425.1"/>
    <property type="molecule type" value="Genomic_DNA"/>
</dbReference>
<evidence type="ECO:0000313" key="3">
    <source>
        <dbReference type="Proteomes" id="UP001523550"/>
    </source>
</evidence>